<comment type="caution">
    <text evidence="1">The sequence shown here is derived from an EMBL/GenBank/DDBJ whole genome shotgun (WGS) entry which is preliminary data.</text>
</comment>
<dbReference type="AlphaFoldDB" id="A0A941EU92"/>
<evidence type="ECO:0000313" key="2">
    <source>
        <dbReference type="Proteomes" id="UP000675781"/>
    </source>
</evidence>
<keyword evidence="2" id="KW-1185">Reference proteome</keyword>
<dbReference type="EMBL" id="JAGSOG010000201">
    <property type="protein sequence ID" value="MBR7837406.1"/>
    <property type="molecule type" value="Genomic_DNA"/>
</dbReference>
<accession>A0A941EU92</accession>
<dbReference type="RefSeq" id="WP_212531874.1">
    <property type="nucleotide sequence ID" value="NZ_JAGSOG010000201.1"/>
</dbReference>
<reference evidence="1" key="1">
    <citation type="submission" date="2021-04" db="EMBL/GenBank/DDBJ databases">
        <title>Genome based classification of Actinospica acidithermotolerans sp. nov., an actinobacterium isolated from an Indonesian hot spring.</title>
        <authorList>
            <person name="Kusuma A.B."/>
            <person name="Putra K.E."/>
            <person name="Nafisah S."/>
            <person name="Loh J."/>
            <person name="Nouioui I."/>
            <person name="Goodfellow M."/>
        </authorList>
    </citation>
    <scope>NUCLEOTIDE SEQUENCE</scope>
    <source>
        <strain evidence="1">CSCA 57</strain>
    </source>
</reference>
<evidence type="ECO:0000313" key="1">
    <source>
        <dbReference type="EMBL" id="MBR7837406.1"/>
    </source>
</evidence>
<protein>
    <submittedName>
        <fullName evidence="1">Uncharacterized protein</fullName>
    </submittedName>
</protein>
<proteinExistence type="predicted"/>
<gene>
    <name evidence="1" type="ORF">KDL01_29270</name>
</gene>
<organism evidence="1 2">
    <name type="scientific">Actinospica durhamensis</name>
    <dbReference type="NCBI Taxonomy" id="1508375"/>
    <lineage>
        <taxon>Bacteria</taxon>
        <taxon>Bacillati</taxon>
        <taxon>Actinomycetota</taxon>
        <taxon>Actinomycetes</taxon>
        <taxon>Catenulisporales</taxon>
        <taxon>Actinospicaceae</taxon>
        <taxon>Actinospica</taxon>
    </lineage>
</organism>
<name>A0A941EU92_9ACTN</name>
<dbReference type="Proteomes" id="UP000675781">
    <property type="component" value="Unassembled WGS sequence"/>
</dbReference>
<sequence length="254" mass="27047">MSEDAMHHLVVLYDIQASAALADPEKLIARQSMNDCCDAALAAASIPSEQVTVKDLGDGAMLRFTADVPKSRVLGVWLREFHAGLKRDYEQMARPSQIRLAVHAGELHRSLSEHTGATLDFIARLVNAPVAKQVLEATPSAPLAVVVSEQIYDQVVRHRGGELEPDAFTPISVQVKETDASAWLYLPGWARVPMPPGLTGAEEAALAARQAESMDNGTARLGRQEIAVSGGNVGVIGQTTVHGSFNVGGPAGLR</sequence>